<organism evidence="2 3">
    <name type="scientific">Allomesorhizobium camelthorni</name>
    <dbReference type="NCBI Taxonomy" id="475069"/>
    <lineage>
        <taxon>Bacteria</taxon>
        <taxon>Pseudomonadati</taxon>
        <taxon>Pseudomonadota</taxon>
        <taxon>Alphaproteobacteria</taxon>
        <taxon>Hyphomicrobiales</taxon>
        <taxon>Phyllobacteriaceae</taxon>
        <taxon>Allomesorhizobium</taxon>
    </lineage>
</organism>
<dbReference type="Proteomes" id="UP001642900">
    <property type="component" value="Unassembled WGS sequence"/>
</dbReference>
<name>A0A6G4WD09_9HYPH</name>
<protein>
    <submittedName>
        <fullName evidence="2">Uncharacterized protein</fullName>
    </submittedName>
</protein>
<sequence length="131" mass="14300">MAESAEEYDLAALSGVCKAYVRTRRTGSSDEAARNHGHLHARRTAETVHSRYVAAQAESVHECHSGRAESLGRPEDEAEAIAKRIEGSETVGGVELRWVDDRLGELVFEQFASFGELATAAGDDDRKNRGQ</sequence>
<dbReference type="EMBL" id="JAAKZF010000014">
    <property type="protein sequence ID" value="NGO52083.1"/>
    <property type="molecule type" value="Genomic_DNA"/>
</dbReference>
<dbReference type="RefSeq" id="WP_165028149.1">
    <property type="nucleotide sequence ID" value="NZ_JAAKZF010000014.1"/>
</dbReference>
<evidence type="ECO:0000313" key="3">
    <source>
        <dbReference type="Proteomes" id="UP001642900"/>
    </source>
</evidence>
<evidence type="ECO:0000313" key="2">
    <source>
        <dbReference type="EMBL" id="NGO52083.1"/>
    </source>
</evidence>
<dbReference type="AlphaFoldDB" id="A0A6G4WD09"/>
<comment type="caution">
    <text evidence="2">The sequence shown here is derived from an EMBL/GenBank/DDBJ whole genome shotgun (WGS) entry which is preliminary data.</text>
</comment>
<accession>A0A6G4WD09</accession>
<feature type="region of interest" description="Disordered" evidence="1">
    <location>
        <begin position="27"/>
        <end position="46"/>
    </location>
</feature>
<gene>
    <name evidence="2" type="ORF">G6N73_12960</name>
</gene>
<evidence type="ECO:0000256" key="1">
    <source>
        <dbReference type="SAM" id="MobiDB-lite"/>
    </source>
</evidence>
<reference evidence="2 3" key="1">
    <citation type="submission" date="2020-02" db="EMBL/GenBank/DDBJ databases">
        <title>Genome sequence of strain CCNWXJ40-4.</title>
        <authorList>
            <person name="Gao J."/>
            <person name="Sun J."/>
        </authorList>
    </citation>
    <scope>NUCLEOTIDE SEQUENCE [LARGE SCALE GENOMIC DNA]</scope>
    <source>
        <strain evidence="2 3">CCNWXJ 40-4</strain>
    </source>
</reference>
<keyword evidence="3" id="KW-1185">Reference proteome</keyword>
<proteinExistence type="predicted"/>